<evidence type="ECO:0000313" key="1">
    <source>
        <dbReference type="EMBL" id="SFM91344.1"/>
    </source>
</evidence>
<dbReference type="GO" id="GO:0004519">
    <property type="term" value="F:endonuclease activity"/>
    <property type="evidence" value="ECO:0007669"/>
    <property type="project" value="UniProtKB-KW"/>
</dbReference>
<keyword evidence="2" id="KW-1185">Reference proteome</keyword>
<dbReference type="EMBL" id="FOTK01000075">
    <property type="protein sequence ID" value="SFM91344.1"/>
    <property type="molecule type" value="Genomic_DNA"/>
</dbReference>
<proteinExistence type="predicted"/>
<dbReference type="Gene3D" id="3.30.420.10">
    <property type="entry name" value="Ribonuclease H-like superfamily/Ribonuclease H"/>
    <property type="match status" value="1"/>
</dbReference>
<sequence length="171" mass="18521">MALPKILALDLATRLGWACGSPDGEPTYGSKLLPSTGPEIGRFGDAYDEWLLDMITLENPALVVFEAPFVSGTGNANTARKLMGLCWQTELACYRRQIRCMEHGNTSVKKLFAGSGRAEKHEMIAAAQRHGWNPKDDHAADALGLWACAVHEKAPKYSRLKLGALGAVRAA</sequence>
<keyword evidence="1" id="KW-0255">Endonuclease</keyword>
<reference evidence="2" key="1">
    <citation type="submission" date="2016-10" db="EMBL/GenBank/DDBJ databases">
        <authorList>
            <person name="Varghese N."/>
            <person name="Submissions S."/>
        </authorList>
    </citation>
    <scope>NUCLEOTIDE SEQUENCE [LARGE SCALE GENOMIC DNA]</scope>
    <source>
        <strain evidence="2">BL36</strain>
    </source>
</reference>
<evidence type="ECO:0000313" key="2">
    <source>
        <dbReference type="Proteomes" id="UP000199048"/>
    </source>
</evidence>
<protein>
    <submittedName>
        <fullName evidence="1">Holliday junction resolvasome RuvABC endonuclease subunit</fullName>
    </submittedName>
</protein>
<dbReference type="GO" id="GO:0003676">
    <property type="term" value="F:nucleic acid binding"/>
    <property type="evidence" value="ECO:0007669"/>
    <property type="project" value="InterPro"/>
</dbReference>
<gene>
    <name evidence="1" type="ORF">SAMN05192568_10758</name>
</gene>
<dbReference type="SUPFAM" id="SSF53098">
    <property type="entry name" value="Ribonuclease H-like"/>
    <property type="match status" value="1"/>
</dbReference>
<dbReference type="AlphaFoldDB" id="A0A1I4UQT9"/>
<organism evidence="1 2">
    <name type="scientific">Methylobacterium pseudosasicola</name>
    <dbReference type="NCBI Taxonomy" id="582667"/>
    <lineage>
        <taxon>Bacteria</taxon>
        <taxon>Pseudomonadati</taxon>
        <taxon>Pseudomonadota</taxon>
        <taxon>Alphaproteobacteria</taxon>
        <taxon>Hyphomicrobiales</taxon>
        <taxon>Methylobacteriaceae</taxon>
        <taxon>Methylobacterium</taxon>
    </lineage>
</organism>
<dbReference type="InterPro" id="IPR036397">
    <property type="entry name" value="RNaseH_sf"/>
</dbReference>
<accession>A0A1I4UQT9</accession>
<dbReference type="Proteomes" id="UP000199048">
    <property type="component" value="Unassembled WGS sequence"/>
</dbReference>
<keyword evidence="1" id="KW-0378">Hydrolase</keyword>
<dbReference type="InterPro" id="IPR012337">
    <property type="entry name" value="RNaseH-like_sf"/>
</dbReference>
<name>A0A1I4UQT9_9HYPH</name>
<keyword evidence="1" id="KW-0540">Nuclease</keyword>
<dbReference type="RefSeq" id="WP_208612141.1">
    <property type="nucleotide sequence ID" value="NZ_FOTK01000075.1"/>
</dbReference>
<dbReference type="STRING" id="582667.SAMN05192568_10758"/>